<evidence type="ECO:0000313" key="2">
    <source>
        <dbReference type="EMBL" id="QJA72527.1"/>
    </source>
</evidence>
<name>A0A6M3IHQ5_9ZZZZ</name>
<sequence>MFRNKFNPTILAVVLIALLCFFLPDVKAQEKPDTNRTIYTSGNDFYKPDTIAVVMFIATDSIPMNGGCWYKFPAKVLIAIDGYSSRDSWYGKMKYFDEKKQPMKDEVYISLPRKVGKK</sequence>
<dbReference type="AlphaFoldDB" id="A0A6M3IHQ5"/>
<reference evidence="1" key="1">
    <citation type="submission" date="2020-03" db="EMBL/GenBank/DDBJ databases">
        <title>The deep terrestrial virosphere.</title>
        <authorList>
            <person name="Holmfeldt K."/>
            <person name="Nilsson E."/>
            <person name="Simone D."/>
            <person name="Lopez-Fernandez M."/>
            <person name="Wu X."/>
            <person name="de Brujin I."/>
            <person name="Lundin D."/>
            <person name="Andersson A."/>
            <person name="Bertilsson S."/>
            <person name="Dopson M."/>
        </authorList>
    </citation>
    <scope>NUCLEOTIDE SEQUENCE</scope>
    <source>
        <strain evidence="2">MM415A02739</strain>
        <strain evidence="1">MM415B01769</strain>
    </source>
</reference>
<dbReference type="EMBL" id="MT141958">
    <property type="protein sequence ID" value="QJA72527.1"/>
    <property type="molecule type" value="Genomic_DNA"/>
</dbReference>
<protein>
    <submittedName>
        <fullName evidence="1">Uncharacterized protein</fullName>
    </submittedName>
</protein>
<evidence type="ECO:0000313" key="1">
    <source>
        <dbReference type="EMBL" id="QJA56933.1"/>
    </source>
</evidence>
<accession>A0A6M3IHQ5</accession>
<organism evidence="1">
    <name type="scientific">viral metagenome</name>
    <dbReference type="NCBI Taxonomy" id="1070528"/>
    <lineage>
        <taxon>unclassified sequences</taxon>
        <taxon>metagenomes</taxon>
        <taxon>organismal metagenomes</taxon>
    </lineage>
</organism>
<dbReference type="EMBL" id="MT141245">
    <property type="protein sequence ID" value="QJA56933.1"/>
    <property type="molecule type" value="Genomic_DNA"/>
</dbReference>
<gene>
    <name evidence="2" type="ORF">MM415A02739_0009</name>
    <name evidence="1" type="ORF">MM415B01769_0024</name>
</gene>
<proteinExistence type="predicted"/>